<evidence type="ECO:0000259" key="6">
    <source>
        <dbReference type="Pfam" id="PF04542"/>
    </source>
</evidence>
<dbReference type="InterPro" id="IPR013249">
    <property type="entry name" value="RNA_pol_sigma70_r4_t2"/>
</dbReference>
<evidence type="ECO:0000256" key="1">
    <source>
        <dbReference type="ARBA" id="ARBA00010641"/>
    </source>
</evidence>
<dbReference type="EMBL" id="QGDI01000012">
    <property type="protein sequence ID" value="PWJ10832.1"/>
    <property type="molecule type" value="Genomic_DNA"/>
</dbReference>
<organism evidence="8 9">
    <name type="scientific">Ruminococcus flavefaciens</name>
    <dbReference type="NCBI Taxonomy" id="1265"/>
    <lineage>
        <taxon>Bacteria</taxon>
        <taxon>Bacillati</taxon>
        <taxon>Bacillota</taxon>
        <taxon>Clostridia</taxon>
        <taxon>Eubacteriales</taxon>
        <taxon>Oscillospiraceae</taxon>
        <taxon>Ruminococcus</taxon>
    </lineage>
</organism>
<dbReference type="GO" id="GO:0016987">
    <property type="term" value="F:sigma factor activity"/>
    <property type="evidence" value="ECO:0007669"/>
    <property type="project" value="UniProtKB-KW"/>
</dbReference>
<name>A0A315XVG6_RUMFL</name>
<dbReference type="GO" id="GO:0006352">
    <property type="term" value="P:DNA-templated transcription initiation"/>
    <property type="evidence" value="ECO:0007669"/>
    <property type="project" value="InterPro"/>
</dbReference>
<dbReference type="Pfam" id="PF08281">
    <property type="entry name" value="Sigma70_r4_2"/>
    <property type="match status" value="1"/>
</dbReference>
<evidence type="ECO:0000313" key="8">
    <source>
        <dbReference type="EMBL" id="PWJ10832.1"/>
    </source>
</evidence>
<evidence type="ECO:0000256" key="4">
    <source>
        <dbReference type="ARBA" id="ARBA00023125"/>
    </source>
</evidence>
<keyword evidence="2" id="KW-0805">Transcription regulation</keyword>
<accession>A0A315XVG6</accession>
<dbReference type="NCBIfam" id="TIGR02937">
    <property type="entry name" value="sigma70-ECF"/>
    <property type="match status" value="1"/>
</dbReference>
<dbReference type="Proteomes" id="UP000245720">
    <property type="component" value="Unassembled WGS sequence"/>
</dbReference>
<proteinExistence type="inferred from homology"/>
<reference evidence="8 9" key="1">
    <citation type="submission" date="2018-05" db="EMBL/GenBank/DDBJ databases">
        <title>The Hungate 1000. A catalogue of reference genomes from the rumen microbiome.</title>
        <authorList>
            <person name="Kelly W."/>
        </authorList>
    </citation>
    <scope>NUCLEOTIDE SEQUENCE [LARGE SCALE GENOMIC DNA]</scope>
    <source>
        <strain evidence="8 9">SAb67</strain>
    </source>
</reference>
<comment type="similarity">
    <text evidence="1">Belongs to the sigma-70 factor family. ECF subfamily.</text>
</comment>
<dbReference type="InterPro" id="IPR013325">
    <property type="entry name" value="RNA_pol_sigma_r2"/>
</dbReference>
<dbReference type="Pfam" id="PF04542">
    <property type="entry name" value="Sigma70_r2"/>
    <property type="match status" value="1"/>
</dbReference>
<dbReference type="AlphaFoldDB" id="A0A315XVG6"/>
<dbReference type="PANTHER" id="PTHR43133:SF8">
    <property type="entry name" value="RNA POLYMERASE SIGMA FACTOR HI_1459-RELATED"/>
    <property type="match status" value="1"/>
</dbReference>
<evidence type="ECO:0000259" key="7">
    <source>
        <dbReference type="Pfam" id="PF08281"/>
    </source>
</evidence>
<keyword evidence="3" id="KW-0731">Sigma factor</keyword>
<dbReference type="InterPro" id="IPR007627">
    <property type="entry name" value="RNA_pol_sigma70_r2"/>
</dbReference>
<sequence>MNKEIEEYYNNYGQKVYAYLLSICREPDTAQDLTQETFCQAIKSLGRFKGDCSVCTWLCRIAQFLWLKEIRRRKYHPSSHKEADLNELDISVIPPDDLIESSDTKMYVIRQIHELPEREKEIILLKATGALTFEEIGQLFGKSASWARVTYYRAKQKLRKE</sequence>
<dbReference type="GO" id="GO:0003677">
    <property type="term" value="F:DNA binding"/>
    <property type="evidence" value="ECO:0007669"/>
    <property type="project" value="UniProtKB-KW"/>
</dbReference>
<dbReference type="CDD" id="cd06171">
    <property type="entry name" value="Sigma70_r4"/>
    <property type="match status" value="1"/>
</dbReference>
<gene>
    <name evidence="8" type="ORF">IE37_02874</name>
</gene>
<evidence type="ECO:0000313" key="9">
    <source>
        <dbReference type="Proteomes" id="UP000245720"/>
    </source>
</evidence>
<protein>
    <submittedName>
        <fullName evidence="8">RNA polymerase sigma-70 factor (ECF subfamily)</fullName>
    </submittedName>
</protein>
<evidence type="ECO:0000256" key="5">
    <source>
        <dbReference type="ARBA" id="ARBA00023163"/>
    </source>
</evidence>
<keyword evidence="4" id="KW-0238">DNA-binding</keyword>
<comment type="caution">
    <text evidence="8">The sequence shown here is derived from an EMBL/GenBank/DDBJ whole genome shotgun (WGS) entry which is preliminary data.</text>
</comment>
<dbReference type="InterPro" id="IPR013324">
    <property type="entry name" value="RNA_pol_sigma_r3/r4-like"/>
</dbReference>
<feature type="domain" description="RNA polymerase sigma-70 region 2" evidence="6">
    <location>
        <begin position="9"/>
        <end position="74"/>
    </location>
</feature>
<keyword evidence="5" id="KW-0804">Transcription</keyword>
<dbReference type="Gene3D" id="1.10.1740.10">
    <property type="match status" value="1"/>
</dbReference>
<dbReference type="RefSeq" id="WP_109727581.1">
    <property type="nucleotide sequence ID" value="NZ_QGDI01000012.1"/>
</dbReference>
<evidence type="ECO:0000256" key="2">
    <source>
        <dbReference type="ARBA" id="ARBA00023015"/>
    </source>
</evidence>
<dbReference type="PANTHER" id="PTHR43133">
    <property type="entry name" value="RNA POLYMERASE ECF-TYPE SIGMA FACTO"/>
    <property type="match status" value="1"/>
</dbReference>
<dbReference type="InterPro" id="IPR039425">
    <property type="entry name" value="RNA_pol_sigma-70-like"/>
</dbReference>
<dbReference type="SUPFAM" id="SSF88659">
    <property type="entry name" value="Sigma3 and sigma4 domains of RNA polymerase sigma factors"/>
    <property type="match status" value="1"/>
</dbReference>
<dbReference type="Gene3D" id="1.10.10.10">
    <property type="entry name" value="Winged helix-like DNA-binding domain superfamily/Winged helix DNA-binding domain"/>
    <property type="match status" value="1"/>
</dbReference>
<evidence type="ECO:0000256" key="3">
    <source>
        <dbReference type="ARBA" id="ARBA00023082"/>
    </source>
</evidence>
<feature type="domain" description="RNA polymerase sigma factor 70 region 4 type 2" evidence="7">
    <location>
        <begin position="107"/>
        <end position="158"/>
    </location>
</feature>
<dbReference type="InterPro" id="IPR014284">
    <property type="entry name" value="RNA_pol_sigma-70_dom"/>
</dbReference>
<dbReference type="OrthoDB" id="9795666at2"/>
<dbReference type="SUPFAM" id="SSF88946">
    <property type="entry name" value="Sigma2 domain of RNA polymerase sigma factors"/>
    <property type="match status" value="1"/>
</dbReference>
<dbReference type="InterPro" id="IPR036388">
    <property type="entry name" value="WH-like_DNA-bd_sf"/>
</dbReference>